<dbReference type="CDD" id="cd02440">
    <property type="entry name" value="AdoMet_MTases"/>
    <property type="match status" value="1"/>
</dbReference>
<organism evidence="3 4">
    <name type="scientific">Sphingopyxis flava</name>
    <dbReference type="NCBI Taxonomy" id="1507287"/>
    <lineage>
        <taxon>Bacteria</taxon>
        <taxon>Pseudomonadati</taxon>
        <taxon>Pseudomonadota</taxon>
        <taxon>Alphaproteobacteria</taxon>
        <taxon>Sphingomonadales</taxon>
        <taxon>Sphingomonadaceae</taxon>
        <taxon>Sphingopyxis</taxon>
    </lineage>
</organism>
<dbReference type="InterPro" id="IPR029063">
    <property type="entry name" value="SAM-dependent_MTases_sf"/>
</dbReference>
<dbReference type="InterPro" id="IPR025714">
    <property type="entry name" value="Methyltranfer_dom"/>
</dbReference>
<sequence length="351" mass="37350">MSTIEKSAVELLAQRIAGDMAGGLGMILVHIGEQTGLFVALAQGSASSQELADRAGLAERYVREWASAMAAAGYILYDPADARFSLSPEQETVFASEGNSYYAPPFSDMLVSIAKDESLVVDAFRTGEGIPWGDHNACLFCSTERLTSQTVLPQLIQKWLPQVHIDLNCEGSVPRIVDIGCGRGKAAIAMAEAFPHASVYGLDLHQPSVERARDAAASAGLSNAHFIAAPAEDTQEKDFDLAVIIDALHDMGDPVAVAAKVRSILKPEGRFLVIEPYAADRLEDNFTLGGRMGYAASTCICTPASLSRPGRAALGAQAGYARLSDVLKRAGFNKIRAIQNEPTNIVIEAVA</sequence>
<accession>A0A1T5G9R8</accession>
<dbReference type="InterPro" id="IPR053173">
    <property type="entry name" value="SAM-binding_MTase"/>
</dbReference>
<dbReference type="SUPFAM" id="SSF46785">
    <property type="entry name" value="Winged helix' DNA-binding domain"/>
    <property type="match status" value="1"/>
</dbReference>
<dbReference type="GO" id="GO:0032259">
    <property type="term" value="P:methylation"/>
    <property type="evidence" value="ECO:0007669"/>
    <property type="project" value="UniProtKB-KW"/>
</dbReference>
<keyword evidence="3" id="KW-0808">Transferase</keyword>
<keyword evidence="4" id="KW-1185">Reference proteome</keyword>
<protein>
    <submittedName>
        <fullName evidence="3">Methyltransferase domain-containing protein</fullName>
    </submittedName>
</protein>
<feature type="domain" description="S-adenosylmethionine-dependent methyltransferase Rv2258c-like winged HTH" evidence="2">
    <location>
        <begin position="27"/>
        <end position="92"/>
    </location>
</feature>
<proteinExistence type="predicted"/>
<dbReference type="Proteomes" id="UP000190044">
    <property type="component" value="Unassembled WGS sequence"/>
</dbReference>
<dbReference type="GO" id="GO:0008168">
    <property type="term" value="F:methyltransferase activity"/>
    <property type="evidence" value="ECO:0007669"/>
    <property type="project" value="UniProtKB-KW"/>
</dbReference>
<dbReference type="Pfam" id="PF13847">
    <property type="entry name" value="Methyltransf_31"/>
    <property type="match status" value="1"/>
</dbReference>
<dbReference type="Pfam" id="PF21320">
    <property type="entry name" value="WHD_Rv2258c"/>
    <property type="match status" value="1"/>
</dbReference>
<evidence type="ECO:0000313" key="3">
    <source>
        <dbReference type="EMBL" id="SKC05156.1"/>
    </source>
</evidence>
<feature type="domain" description="Methyltransferase" evidence="1">
    <location>
        <begin position="175"/>
        <end position="290"/>
    </location>
</feature>
<dbReference type="EMBL" id="FUYP01000065">
    <property type="protein sequence ID" value="SKC05156.1"/>
    <property type="molecule type" value="Genomic_DNA"/>
</dbReference>
<gene>
    <name evidence="3" type="ORF">SAMN06295937_10654</name>
</gene>
<evidence type="ECO:0000259" key="1">
    <source>
        <dbReference type="Pfam" id="PF13847"/>
    </source>
</evidence>
<dbReference type="PANTHER" id="PTHR45128:SF2">
    <property type="entry name" value="METHYLTRANSFERASE DOMAIN-CONTAINING PROTEIN"/>
    <property type="match status" value="1"/>
</dbReference>
<keyword evidence="3" id="KW-0489">Methyltransferase</keyword>
<dbReference type="InterPro" id="IPR036390">
    <property type="entry name" value="WH_DNA-bd_sf"/>
</dbReference>
<dbReference type="InterPro" id="IPR036388">
    <property type="entry name" value="WH-like_DNA-bd_sf"/>
</dbReference>
<dbReference type="AlphaFoldDB" id="A0A1T5G9R8"/>
<evidence type="ECO:0000313" key="4">
    <source>
        <dbReference type="Proteomes" id="UP000190044"/>
    </source>
</evidence>
<reference evidence="4" key="1">
    <citation type="submission" date="2017-02" db="EMBL/GenBank/DDBJ databases">
        <authorList>
            <person name="Varghese N."/>
            <person name="Submissions S."/>
        </authorList>
    </citation>
    <scope>NUCLEOTIDE SEQUENCE [LARGE SCALE GENOMIC DNA]</scope>
    <source>
        <strain evidence="4">R11H</strain>
    </source>
</reference>
<dbReference type="Gene3D" id="3.40.50.150">
    <property type="entry name" value="Vaccinia Virus protein VP39"/>
    <property type="match status" value="1"/>
</dbReference>
<evidence type="ECO:0000259" key="2">
    <source>
        <dbReference type="Pfam" id="PF21320"/>
    </source>
</evidence>
<dbReference type="InterPro" id="IPR048711">
    <property type="entry name" value="WHD_Rv2258c"/>
</dbReference>
<dbReference type="SUPFAM" id="SSF53335">
    <property type="entry name" value="S-adenosyl-L-methionine-dependent methyltransferases"/>
    <property type="match status" value="1"/>
</dbReference>
<dbReference type="Gene3D" id="1.10.10.10">
    <property type="entry name" value="Winged helix-like DNA-binding domain superfamily/Winged helix DNA-binding domain"/>
    <property type="match status" value="1"/>
</dbReference>
<dbReference type="PANTHER" id="PTHR45128">
    <property type="entry name" value="METHYLTRANSFERASE TYPE 11"/>
    <property type="match status" value="1"/>
</dbReference>
<name>A0A1T5G9R8_9SPHN</name>